<protein>
    <submittedName>
        <fullName evidence="3">Uncharacterized protein</fullName>
    </submittedName>
</protein>
<accession>A0A255EKQ1</accession>
<proteinExistence type="predicted"/>
<keyword evidence="2" id="KW-1133">Transmembrane helix</keyword>
<dbReference type="Gene3D" id="2.130.10.10">
    <property type="entry name" value="YVTN repeat-like/Quinoprotein amine dehydrogenase"/>
    <property type="match status" value="2"/>
</dbReference>
<feature type="compositionally biased region" description="Low complexity" evidence="1">
    <location>
        <begin position="727"/>
        <end position="750"/>
    </location>
</feature>
<evidence type="ECO:0000313" key="3">
    <source>
        <dbReference type="EMBL" id="OYN92096.1"/>
    </source>
</evidence>
<comment type="caution">
    <text evidence="3">The sequence shown here is derived from an EMBL/GenBank/DDBJ whole genome shotgun (WGS) entry which is preliminary data.</text>
</comment>
<evidence type="ECO:0000256" key="1">
    <source>
        <dbReference type="SAM" id="MobiDB-lite"/>
    </source>
</evidence>
<evidence type="ECO:0000256" key="2">
    <source>
        <dbReference type="SAM" id="Phobius"/>
    </source>
</evidence>
<dbReference type="SUPFAM" id="SSF50969">
    <property type="entry name" value="YVTN repeat-like/Quinoprotein amine dehydrogenase"/>
    <property type="match status" value="1"/>
</dbReference>
<keyword evidence="2" id="KW-0472">Membrane</keyword>
<dbReference type="SUPFAM" id="SSF82171">
    <property type="entry name" value="DPP6 N-terminal domain-like"/>
    <property type="match status" value="1"/>
</dbReference>
<name>A0A255EKQ1_9ACTN</name>
<sequence length="778" mass="84129">MHPAPTHTVSPVRTGRGWLTTLVITAALALLDTGLTPVYAQSTEPTDPRVQAILDQDPAIEHLGTPVTSHSPSQSALGQEDGRWMNYQVYKGVATSEYPAVFAVTDVETGEILRTCTLEGAEHARNLNKASDGKIYWGTFYNDDFWQYDPETQECRNLGVIDPNEGNSEVFGLSPGPDGTMFIGAYPDSRLYQYDPATDEITLLHAVDPDEEYIHSIAYREETDTLYVGTGGQHPTLWSIADGGHGEVTLFADDTTVPGLNDTGEWFGRMDIVEDRIVAQVGLRMLVMQFDGTIDFWEPESSNRFFGHHSWAGTEPGQILYSGPDLQLWQYDVATKETATTGLQLTSYVSNAEIAVVDGTPMLYGTEVGNVIIANLKTAEIVSRKEIDFQQPTVLRTLINGPDNTLWIGGAYGGLAKADKTGENHEYKTERSGFFSGVTAGDKLYLGSYGNAQFWDMPLESGQPKLITEGVKEGQDRPFTMDYNPDRGEVYMGTVAGYGKNQGGLMIYDTATEEVTWLTTEITVDQSVISVAYNPVDQLVYIGTTLDGGNGAPEAEPTRADLIVWDPETREVVSRIEPVEGGREGITGLAVDPDGKVWGVGEDSLFVYDPATGEAEVTGTVAPRYRVDGTYWKWATLGWSESGQAMYGHAGSNVFRIDPETGEPTRLVTGVSEFVVDPVGDLYFSAGAHLFRYPGTPEETPTPTPTQGPTQTPAPTSEPSATHPATSGDPSPSASVTSSSTGGSSRPGLPDTGEPTAAAPLVVIGATITAGIWHLRRR</sequence>
<feature type="region of interest" description="Disordered" evidence="1">
    <location>
        <begin position="693"/>
        <end position="756"/>
    </location>
</feature>
<dbReference type="InterPro" id="IPR015943">
    <property type="entry name" value="WD40/YVTN_repeat-like_dom_sf"/>
</dbReference>
<dbReference type="Proteomes" id="UP000216300">
    <property type="component" value="Unassembled WGS sequence"/>
</dbReference>
<keyword evidence="2" id="KW-0812">Transmembrane</keyword>
<dbReference type="InterPro" id="IPR051344">
    <property type="entry name" value="Vgb"/>
</dbReference>
<gene>
    <name evidence="3" type="ORF">CGZ91_00840</name>
</gene>
<dbReference type="PANTHER" id="PTHR40274:SF3">
    <property type="entry name" value="VIRGINIAMYCIN B LYASE"/>
    <property type="match status" value="1"/>
</dbReference>
<organism evidence="3 4">
    <name type="scientific">Parenemella sanctibonifatiensis</name>
    <dbReference type="NCBI Taxonomy" id="2016505"/>
    <lineage>
        <taxon>Bacteria</taxon>
        <taxon>Bacillati</taxon>
        <taxon>Actinomycetota</taxon>
        <taxon>Actinomycetes</taxon>
        <taxon>Propionibacteriales</taxon>
        <taxon>Propionibacteriaceae</taxon>
        <taxon>Parenemella</taxon>
    </lineage>
</organism>
<feature type="transmembrane region" description="Helical" evidence="2">
    <location>
        <begin position="757"/>
        <end position="775"/>
    </location>
</feature>
<keyword evidence="4" id="KW-1185">Reference proteome</keyword>
<dbReference type="RefSeq" id="WP_094452114.1">
    <property type="nucleotide sequence ID" value="NZ_NMVJ01000001.1"/>
</dbReference>
<reference evidence="3 4" key="1">
    <citation type="submission" date="2017-07" db="EMBL/GenBank/DDBJ databases">
        <title>Draft whole genome sequences of clinical Proprionibacteriaceae strains.</title>
        <authorList>
            <person name="Bernier A.-M."/>
            <person name="Bernard K."/>
            <person name="Domingo M.-C."/>
        </authorList>
    </citation>
    <scope>NUCLEOTIDE SEQUENCE [LARGE SCALE GENOMIC DNA]</scope>
    <source>
        <strain evidence="3 4">NML 150081</strain>
    </source>
</reference>
<dbReference type="AlphaFoldDB" id="A0A255EKQ1"/>
<evidence type="ECO:0000313" key="4">
    <source>
        <dbReference type="Proteomes" id="UP000216300"/>
    </source>
</evidence>
<dbReference type="InterPro" id="IPR011044">
    <property type="entry name" value="Quino_amine_DH_bsu"/>
</dbReference>
<dbReference type="EMBL" id="NMVJ01000001">
    <property type="protein sequence ID" value="OYN92096.1"/>
    <property type="molecule type" value="Genomic_DNA"/>
</dbReference>
<dbReference type="PANTHER" id="PTHR40274">
    <property type="entry name" value="VIRGINIAMYCIN B LYASE"/>
    <property type="match status" value="1"/>
</dbReference>